<feature type="domain" description="Transcription initiation factor TFIID subunit 2 TPR repeats" evidence="9">
    <location>
        <begin position="686"/>
        <end position="976"/>
    </location>
</feature>
<feature type="domain" description="Transcription initiation factor TFIID subunit 2 Ig-like" evidence="8">
    <location>
        <begin position="516"/>
        <end position="685"/>
    </location>
</feature>
<dbReference type="InterPro" id="IPR057991">
    <property type="entry name" value="TPR_TAF2_C"/>
</dbReference>
<reference evidence="10" key="1">
    <citation type="submission" date="2021-06" db="EMBL/GenBank/DDBJ databases">
        <authorList>
            <person name="Kallberg Y."/>
            <person name="Tangrot J."/>
            <person name="Rosling A."/>
        </authorList>
    </citation>
    <scope>NUCLEOTIDE SEQUENCE</scope>
    <source>
        <strain evidence="10">MT106</strain>
    </source>
</reference>
<dbReference type="EMBL" id="CAJVPL010001097">
    <property type="protein sequence ID" value="CAG8552466.1"/>
    <property type="molecule type" value="Genomic_DNA"/>
</dbReference>
<accession>A0A9N9B1J9</accession>
<keyword evidence="11" id="KW-1185">Reference proteome</keyword>
<dbReference type="AlphaFoldDB" id="A0A9N9B1J9"/>
<dbReference type="GO" id="GO:0006367">
    <property type="term" value="P:transcription initiation at RNA polymerase II promoter"/>
    <property type="evidence" value="ECO:0007669"/>
    <property type="project" value="TreeGrafter"/>
</dbReference>
<evidence type="ECO:0000259" key="9">
    <source>
        <dbReference type="Pfam" id="PF25577"/>
    </source>
</evidence>
<feature type="compositionally biased region" description="Low complexity" evidence="7">
    <location>
        <begin position="1058"/>
        <end position="1069"/>
    </location>
</feature>
<dbReference type="CDD" id="cd09839">
    <property type="entry name" value="M1_like_TAF2"/>
    <property type="match status" value="1"/>
</dbReference>
<proteinExistence type="inferred from homology"/>
<organism evidence="10 11">
    <name type="scientific">Ambispora gerdemannii</name>
    <dbReference type="NCBI Taxonomy" id="144530"/>
    <lineage>
        <taxon>Eukaryota</taxon>
        <taxon>Fungi</taxon>
        <taxon>Fungi incertae sedis</taxon>
        <taxon>Mucoromycota</taxon>
        <taxon>Glomeromycotina</taxon>
        <taxon>Glomeromycetes</taxon>
        <taxon>Archaeosporales</taxon>
        <taxon>Ambisporaceae</taxon>
        <taxon>Ambispora</taxon>
    </lineage>
</organism>
<dbReference type="Pfam" id="PF25577">
    <property type="entry name" value="TPR_TAF2_C"/>
    <property type="match status" value="1"/>
</dbReference>
<comment type="subcellular location">
    <subcellularLocation>
        <location evidence="1">Nucleus</location>
    </subcellularLocation>
</comment>
<keyword evidence="5" id="KW-0804">Transcription</keyword>
<evidence type="ECO:0000313" key="10">
    <source>
        <dbReference type="EMBL" id="CAG8552466.1"/>
    </source>
</evidence>
<feature type="compositionally biased region" description="Basic and acidic residues" evidence="7">
    <location>
        <begin position="1013"/>
        <end position="1040"/>
    </location>
</feature>
<dbReference type="GO" id="GO:0005669">
    <property type="term" value="C:transcription factor TFIID complex"/>
    <property type="evidence" value="ECO:0007669"/>
    <property type="project" value="InterPro"/>
</dbReference>
<dbReference type="SUPFAM" id="SSF55486">
    <property type="entry name" value="Metalloproteases ('zincins'), catalytic domain"/>
    <property type="match status" value="1"/>
</dbReference>
<evidence type="ECO:0000313" key="11">
    <source>
        <dbReference type="Proteomes" id="UP000789831"/>
    </source>
</evidence>
<dbReference type="InterPro" id="IPR011989">
    <property type="entry name" value="ARM-like"/>
</dbReference>
<dbReference type="InterPro" id="IPR016024">
    <property type="entry name" value="ARM-type_fold"/>
</dbReference>
<dbReference type="PANTHER" id="PTHR15137">
    <property type="entry name" value="TRANSCRIPTION INITIATION FACTOR TFIID"/>
    <property type="match status" value="1"/>
</dbReference>
<dbReference type="Proteomes" id="UP000789831">
    <property type="component" value="Unassembled WGS sequence"/>
</dbReference>
<dbReference type="Gene3D" id="1.10.390.10">
    <property type="entry name" value="Neutral Protease Domain 2"/>
    <property type="match status" value="1"/>
</dbReference>
<evidence type="ECO:0000256" key="4">
    <source>
        <dbReference type="ARBA" id="ARBA00023015"/>
    </source>
</evidence>
<comment type="similarity">
    <text evidence="2">Belongs to the TAF2 family.</text>
</comment>
<keyword evidence="4" id="KW-0805">Transcription regulation</keyword>
<gene>
    <name evidence="10" type="ORF">AGERDE_LOCUS6736</name>
</gene>
<comment type="caution">
    <text evidence="10">The sequence shown here is derived from an EMBL/GenBank/DDBJ whole genome shotgun (WGS) entry which is preliminary data.</text>
</comment>
<feature type="compositionally biased region" description="Polar residues" evidence="7">
    <location>
        <begin position="1045"/>
        <end position="1057"/>
    </location>
</feature>
<dbReference type="GO" id="GO:0003682">
    <property type="term" value="F:chromatin binding"/>
    <property type="evidence" value="ECO:0007669"/>
    <property type="project" value="TreeGrafter"/>
</dbReference>
<sequence length="1121" mass="128814">MPKTQGTKTRSYEEYARSRGFKLTHQSVDIEIDLCTFSIKGSTTLSISSYKEVSNETVRFNSRQCKISEVQVNGTGSEFIIAAEQAYHGEVEVKIPEEHLPKWVKGGNIEVKVYYKLEKPQGGIHYVQRDARIAPHFHPHMYTIHQPTIGAARLWLPSIDHLLERCTWDLKFTVSNFAKYNMIVVSNGVCIEESSVEAPIDPSSKETVTKNIFKYKLDVPTSAHHIGFAAGPFEHVVFEYGDNGKNHPEISGYCLPRRSAVLKSTFGLDLADRWSFLNDAMKFFMDEYQNFHNHFPNLTEPQLLKSPGFFPYQSYKLVFVENTFAPVTSLASMSICSFDLLHPPEIIDQAYDTRVRMVQALATQWFGVFILPLFMSDVWLILSLANYFALLFLTKLFGKNDMKYRIKKDMERVCQMDVGRPPLVDRNIGNQLDNKDVDFMRLKGTLVLYMLDIRIRRCAYYPGIPGVIASILRASQNNRLKFNLISTRIFTDECTAAVPERVDMIKRFFQQWIYSSGCPKFDIKYNFNRKKMMVEFQISQQNTNAIDGKIGDAFACGIKPMPVFTGPMIVCVHEADGKSYEHMLNIQGSNEKHQVPYHTKYKRIRRNTKRFKEKQAAAKEEMKASNAGSVMWGYKISDSEKYEWEFTAWGEEVDDEKGNSTGETFEWIRVNEDNGWLCEMQFNQPDYMWATQLQKDIDILAQYEAVQMLGNLPSREASSTLLQTLLDERYYCKVRMEAAYAMAKCVGRTNRSDLGSIGFNQLIKTFKKLYCITNGEKYVPDANNFSNLSDYFVKKGIVWAISNARHHQAEIVEFILKLLRYNDNTENEFSDNYYVATLISALGNAFTSDRHNISDNQTEYISEDISDSLEEALQELERYRYRDMMFPTYRNVTTVAYIDTKHKLMKSLSNELLPEDKNLFLIFSLYGHHPDVRLAAIRAIISLDQWKTKSAVKYLKEVAMTDPSLTIRRQLQRIITGKDLGPPCWIPSYKDEDITLTRPHLHAEVKQQSTELQRTESMKGENVVTERKRKYEGVDKTENKKSKRQTSTVDSQIQPEASTSKTNKSSSGKSSKKKGGKKKEAVVQEVQPVVQTPPAPIEQPTQSAETPQLPQRTLLILKMKK</sequence>
<dbReference type="GO" id="GO:0000976">
    <property type="term" value="F:transcription cis-regulatory region binding"/>
    <property type="evidence" value="ECO:0007669"/>
    <property type="project" value="TreeGrafter"/>
</dbReference>
<name>A0A9N9B1J9_9GLOM</name>
<dbReference type="SUPFAM" id="SSF48371">
    <property type="entry name" value="ARM repeat"/>
    <property type="match status" value="1"/>
</dbReference>
<dbReference type="InterPro" id="IPR042097">
    <property type="entry name" value="Aminopeptidase_N-like_N_sf"/>
</dbReference>
<dbReference type="InterPro" id="IPR037813">
    <property type="entry name" value="TAF2"/>
</dbReference>
<dbReference type="Gene3D" id="2.60.40.1730">
    <property type="entry name" value="tricorn interacting facor f3 domain"/>
    <property type="match status" value="1"/>
</dbReference>
<evidence type="ECO:0000256" key="1">
    <source>
        <dbReference type="ARBA" id="ARBA00004123"/>
    </source>
</evidence>
<dbReference type="GO" id="GO:0016251">
    <property type="term" value="F:RNA polymerase II general transcription initiation factor activity"/>
    <property type="evidence" value="ECO:0007669"/>
    <property type="project" value="TreeGrafter"/>
</dbReference>
<dbReference type="Gene3D" id="1.25.10.10">
    <property type="entry name" value="Leucine-rich Repeat Variant"/>
    <property type="match status" value="1"/>
</dbReference>
<evidence type="ECO:0000256" key="5">
    <source>
        <dbReference type="ARBA" id="ARBA00023163"/>
    </source>
</evidence>
<evidence type="ECO:0000256" key="6">
    <source>
        <dbReference type="ARBA" id="ARBA00023242"/>
    </source>
</evidence>
<feature type="compositionally biased region" description="Polar residues" evidence="7">
    <location>
        <begin position="1099"/>
        <end position="1111"/>
    </location>
</feature>
<keyword evidence="6" id="KW-0539">Nucleus</keyword>
<evidence type="ECO:0000259" key="8">
    <source>
        <dbReference type="Pfam" id="PF25316"/>
    </source>
</evidence>
<dbReference type="SUPFAM" id="SSF63737">
    <property type="entry name" value="Leukotriene A4 hydrolase N-terminal domain"/>
    <property type="match status" value="1"/>
</dbReference>
<protein>
    <recommendedName>
        <fullName evidence="3">Transcription initiation factor TFIID subunit 2</fullName>
    </recommendedName>
</protein>
<evidence type="ECO:0000256" key="3">
    <source>
        <dbReference type="ARBA" id="ARBA00017363"/>
    </source>
</evidence>
<feature type="region of interest" description="Disordered" evidence="7">
    <location>
        <begin position="1005"/>
        <end position="1121"/>
    </location>
</feature>
<dbReference type="Pfam" id="PF25316">
    <property type="entry name" value="TAF2_3rd"/>
    <property type="match status" value="1"/>
</dbReference>
<dbReference type="PANTHER" id="PTHR15137:SF9">
    <property type="entry name" value="TRANSCRIPTION INITIATION FACTOR TFIID SUBUNIT 2"/>
    <property type="match status" value="1"/>
</dbReference>
<dbReference type="InterPro" id="IPR057345">
    <property type="entry name" value="Ig-like_TAF2"/>
</dbReference>
<evidence type="ECO:0000256" key="2">
    <source>
        <dbReference type="ARBA" id="ARBA00010937"/>
    </source>
</evidence>
<dbReference type="OrthoDB" id="308861at2759"/>
<dbReference type="InterPro" id="IPR027268">
    <property type="entry name" value="Peptidase_M4/M1_CTD_sf"/>
</dbReference>
<evidence type="ECO:0000256" key="7">
    <source>
        <dbReference type="SAM" id="MobiDB-lite"/>
    </source>
</evidence>